<accession>A0A5C5WN82</accession>
<dbReference type="RefSeq" id="WP_231740940.1">
    <property type="nucleotide sequence ID" value="NZ_SIHI01000008.1"/>
</dbReference>
<name>A0A5C5WN82_9PLAN</name>
<comment type="similarity">
    <text evidence="6">Belongs to the exbB/tolQ family.</text>
</comment>
<evidence type="ECO:0000256" key="6">
    <source>
        <dbReference type="RuleBase" id="RU004057"/>
    </source>
</evidence>
<feature type="transmembrane region" description="Helical" evidence="7">
    <location>
        <begin position="76"/>
        <end position="98"/>
    </location>
</feature>
<sequence length="285" mass="31903">MNRKLGWCQPLQKRPGDLTLLRDEARQMVIQITKRALVIACASRNVAFCVLWRPLLLPHTDPQGLMNELLQYLSTLSTLIIALTCAVHLFVFLVLWIWSRRDLKKIASALFDFTRGMSHQSLLDSTAHLSDQIDAFLSDVNEALDEDDRKADRGILLQRMRVLDEKRRYLNSMMFETVYNMARTMIEAYPLAGVLGTILAIGAALQANPGGAGESTATVGLILGRFGDAIWSTAAGLIAAMLLMFINSCLETPFGRLSENRRHVRETVARVKRELAFAEQAEEIA</sequence>
<proteinExistence type="inferred from homology"/>
<evidence type="ECO:0000256" key="2">
    <source>
        <dbReference type="ARBA" id="ARBA00022475"/>
    </source>
</evidence>
<dbReference type="InterPro" id="IPR002898">
    <property type="entry name" value="MotA_ExbB_proton_chnl"/>
</dbReference>
<keyword evidence="4 7" id="KW-1133">Transmembrane helix</keyword>
<dbReference type="Pfam" id="PF01618">
    <property type="entry name" value="MotA_ExbB"/>
    <property type="match status" value="1"/>
</dbReference>
<feature type="transmembrane region" description="Helical" evidence="7">
    <location>
        <begin position="36"/>
        <end position="56"/>
    </location>
</feature>
<dbReference type="Proteomes" id="UP000317243">
    <property type="component" value="Unassembled WGS sequence"/>
</dbReference>
<evidence type="ECO:0000259" key="8">
    <source>
        <dbReference type="Pfam" id="PF01618"/>
    </source>
</evidence>
<reference evidence="9 10" key="1">
    <citation type="submission" date="2019-02" db="EMBL/GenBank/DDBJ databases">
        <title>Deep-cultivation of Planctomycetes and their phenomic and genomic characterization uncovers novel biology.</title>
        <authorList>
            <person name="Wiegand S."/>
            <person name="Jogler M."/>
            <person name="Boedeker C."/>
            <person name="Pinto D."/>
            <person name="Vollmers J."/>
            <person name="Rivas-Marin E."/>
            <person name="Kohn T."/>
            <person name="Peeters S.H."/>
            <person name="Heuer A."/>
            <person name="Rast P."/>
            <person name="Oberbeckmann S."/>
            <person name="Bunk B."/>
            <person name="Jeske O."/>
            <person name="Meyerdierks A."/>
            <person name="Storesund J.E."/>
            <person name="Kallscheuer N."/>
            <person name="Luecker S."/>
            <person name="Lage O.M."/>
            <person name="Pohl T."/>
            <person name="Merkel B.J."/>
            <person name="Hornburger P."/>
            <person name="Mueller R.-W."/>
            <person name="Bruemmer F."/>
            <person name="Labrenz M."/>
            <person name="Spormann A.M."/>
            <person name="Op Den Camp H."/>
            <person name="Overmann J."/>
            <person name="Amann R."/>
            <person name="Jetten M.S.M."/>
            <person name="Mascher T."/>
            <person name="Medema M.H."/>
            <person name="Devos D.P."/>
            <person name="Kaster A.-K."/>
            <person name="Ovreas L."/>
            <person name="Rohde M."/>
            <person name="Galperin M.Y."/>
            <person name="Jogler C."/>
        </authorList>
    </citation>
    <scope>NUCLEOTIDE SEQUENCE [LARGE SCALE GENOMIC DNA]</scope>
    <source>
        <strain evidence="9 10">KOR42</strain>
    </source>
</reference>
<feature type="transmembrane region" description="Helical" evidence="7">
    <location>
        <begin position="188"/>
        <end position="209"/>
    </location>
</feature>
<evidence type="ECO:0000313" key="9">
    <source>
        <dbReference type="EMBL" id="TWT52088.1"/>
    </source>
</evidence>
<keyword evidence="3 7" id="KW-0812">Transmembrane</keyword>
<keyword evidence="6" id="KW-0653">Protein transport</keyword>
<evidence type="ECO:0000256" key="4">
    <source>
        <dbReference type="ARBA" id="ARBA00022989"/>
    </source>
</evidence>
<evidence type="ECO:0000256" key="3">
    <source>
        <dbReference type="ARBA" id="ARBA00022692"/>
    </source>
</evidence>
<keyword evidence="6" id="KW-0813">Transport</keyword>
<evidence type="ECO:0000256" key="7">
    <source>
        <dbReference type="SAM" id="Phobius"/>
    </source>
</evidence>
<evidence type="ECO:0000256" key="5">
    <source>
        <dbReference type="ARBA" id="ARBA00023136"/>
    </source>
</evidence>
<gene>
    <name evidence="9" type="ORF">KOR42_31850</name>
</gene>
<keyword evidence="5 7" id="KW-0472">Membrane</keyword>
<dbReference type="AlphaFoldDB" id="A0A5C5WN82"/>
<feature type="transmembrane region" description="Helical" evidence="7">
    <location>
        <begin position="229"/>
        <end position="250"/>
    </location>
</feature>
<organism evidence="9 10">
    <name type="scientific">Thalassoglobus neptunius</name>
    <dbReference type="NCBI Taxonomy" id="1938619"/>
    <lineage>
        <taxon>Bacteria</taxon>
        <taxon>Pseudomonadati</taxon>
        <taxon>Planctomycetota</taxon>
        <taxon>Planctomycetia</taxon>
        <taxon>Planctomycetales</taxon>
        <taxon>Planctomycetaceae</taxon>
        <taxon>Thalassoglobus</taxon>
    </lineage>
</organism>
<comment type="caution">
    <text evidence="9">The sequence shown here is derived from an EMBL/GenBank/DDBJ whole genome shotgun (WGS) entry which is preliminary data.</text>
</comment>
<evidence type="ECO:0000313" key="10">
    <source>
        <dbReference type="Proteomes" id="UP000317243"/>
    </source>
</evidence>
<keyword evidence="10" id="KW-1185">Reference proteome</keyword>
<dbReference type="GO" id="GO:0015031">
    <property type="term" value="P:protein transport"/>
    <property type="evidence" value="ECO:0007669"/>
    <property type="project" value="UniProtKB-KW"/>
</dbReference>
<dbReference type="EMBL" id="SIHI01000008">
    <property type="protein sequence ID" value="TWT52088.1"/>
    <property type="molecule type" value="Genomic_DNA"/>
</dbReference>
<dbReference type="GO" id="GO:0005886">
    <property type="term" value="C:plasma membrane"/>
    <property type="evidence" value="ECO:0007669"/>
    <property type="project" value="UniProtKB-SubCell"/>
</dbReference>
<evidence type="ECO:0000256" key="1">
    <source>
        <dbReference type="ARBA" id="ARBA00004651"/>
    </source>
</evidence>
<keyword evidence="2" id="KW-1003">Cell membrane</keyword>
<feature type="domain" description="MotA/TolQ/ExbB proton channel" evidence="8">
    <location>
        <begin position="176"/>
        <end position="259"/>
    </location>
</feature>
<comment type="subcellular location">
    <subcellularLocation>
        <location evidence="1">Cell membrane</location>
        <topology evidence="1">Multi-pass membrane protein</topology>
    </subcellularLocation>
    <subcellularLocation>
        <location evidence="6">Membrane</location>
        <topology evidence="6">Multi-pass membrane protein</topology>
    </subcellularLocation>
</comment>
<protein>
    <submittedName>
        <fullName evidence="9">MotA/TolQ/ExbB proton channel family protein</fullName>
    </submittedName>
</protein>